<evidence type="ECO:0000313" key="9">
    <source>
        <dbReference type="Proteomes" id="UP001151699"/>
    </source>
</evidence>
<dbReference type="GO" id="GO:0006364">
    <property type="term" value="P:rRNA processing"/>
    <property type="evidence" value="ECO:0007669"/>
    <property type="project" value="TreeGrafter"/>
</dbReference>
<feature type="coiled-coil region" evidence="6">
    <location>
        <begin position="343"/>
        <end position="370"/>
    </location>
</feature>
<dbReference type="GO" id="GO:0005654">
    <property type="term" value="C:nucleoplasm"/>
    <property type="evidence" value="ECO:0007669"/>
    <property type="project" value="UniProtKB-SubCell"/>
</dbReference>
<dbReference type="GO" id="GO:0008097">
    <property type="term" value="F:5S rRNA binding"/>
    <property type="evidence" value="ECO:0007669"/>
    <property type="project" value="TreeGrafter"/>
</dbReference>
<dbReference type="PANTHER" id="PTHR14211">
    <property type="entry name" value="GLIOMA SUPPRESSOR CANDIDATE REGION GENE 2"/>
    <property type="match status" value="1"/>
</dbReference>
<comment type="function">
    <text evidence="5">May play a role in ribosome biogenesis.</text>
</comment>
<dbReference type="InterPro" id="IPR011687">
    <property type="entry name" value="Nop53/GLTSCR2"/>
</dbReference>
<evidence type="ECO:0000256" key="4">
    <source>
        <dbReference type="ARBA" id="ARBA00023242"/>
    </source>
</evidence>
<protein>
    <recommendedName>
        <fullName evidence="2 5">Ribosome biogenesis protein NOP53</fullName>
    </recommendedName>
</protein>
<evidence type="ECO:0000256" key="5">
    <source>
        <dbReference type="PIRNR" id="PIRNR017302"/>
    </source>
</evidence>
<dbReference type="Pfam" id="PF07767">
    <property type="entry name" value="Nop53"/>
    <property type="match status" value="1"/>
</dbReference>
<evidence type="ECO:0000256" key="7">
    <source>
        <dbReference type="SAM" id="MobiDB-lite"/>
    </source>
</evidence>
<gene>
    <name evidence="8" type="ORF">Bhyg_11544</name>
</gene>
<keyword evidence="4 5" id="KW-0539">Nucleus</keyword>
<feature type="compositionally biased region" description="Basic and acidic residues" evidence="7">
    <location>
        <begin position="463"/>
        <end position="473"/>
    </location>
</feature>
<name>A0A9Q0S020_9DIPT</name>
<evidence type="ECO:0000256" key="1">
    <source>
        <dbReference type="ARBA" id="ARBA00008838"/>
    </source>
</evidence>
<keyword evidence="9" id="KW-1185">Reference proteome</keyword>
<dbReference type="PIRSF" id="PIRSF017302">
    <property type="entry name" value="Gltscr2"/>
    <property type="match status" value="1"/>
</dbReference>
<comment type="subcellular location">
    <subcellularLocation>
        <location evidence="5">Nucleus</location>
        <location evidence="5">Nucleolus</location>
    </subcellularLocation>
    <subcellularLocation>
        <location evidence="5">Nucleus</location>
        <location evidence="5">Nucleoplasm</location>
    </subcellularLocation>
</comment>
<dbReference type="EMBL" id="WJQU01000003">
    <property type="protein sequence ID" value="KAJ6638806.1"/>
    <property type="molecule type" value="Genomic_DNA"/>
</dbReference>
<comment type="similarity">
    <text evidence="1 5">Belongs to the NOP53 family.</text>
</comment>
<comment type="caution">
    <text evidence="8">The sequence shown here is derived from an EMBL/GenBank/DDBJ whole genome shotgun (WGS) entry which is preliminary data.</text>
</comment>
<feature type="region of interest" description="Disordered" evidence="7">
    <location>
        <begin position="440"/>
        <end position="473"/>
    </location>
</feature>
<evidence type="ECO:0000256" key="2">
    <source>
        <dbReference type="ARBA" id="ARBA00018339"/>
    </source>
</evidence>
<proteinExistence type="inferred from homology"/>
<dbReference type="OrthoDB" id="5072at2759"/>
<organism evidence="8 9">
    <name type="scientific">Pseudolycoriella hygida</name>
    <dbReference type="NCBI Taxonomy" id="35572"/>
    <lineage>
        <taxon>Eukaryota</taxon>
        <taxon>Metazoa</taxon>
        <taxon>Ecdysozoa</taxon>
        <taxon>Arthropoda</taxon>
        <taxon>Hexapoda</taxon>
        <taxon>Insecta</taxon>
        <taxon>Pterygota</taxon>
        <taxon>Neoptera</taxon>
        <taxon>Endopterygota</taxon>
        <taxon>Diptera</taxon>
        <taxon>Nematocera</taxon>
        <taxon>Sciaroidea</taxon>
        <taxon>Sciaridae</taxon>
        <taxon>Pseudolycoriella</taxon>
    </lineage>
</organism>
<evidence type="ECO:0000313" key="8">
    <source>
        <dbReference type="EMBL" id="KAJ6638806.1"/>
    </source>
</evidence>
<evidence type="ECO:0000256" key="3">
    <source>
        <dbReference type="ARBA" id="ARBA00022517"/>
    </source>
</evidence>
<dbReference type="GO" id="GO:0005730">
    <property type="term" value="C:nucleolus"/>
    <property type="evidence" value="ECO:0007669"/>
    <property type="project" value="UniProtKB-SubCell"/>
</dbReference>
<evidence type="ECO:0000256" key="6">
    <source>
        <dbReference type="SAM" id="Coils"/>
    </source>
</evidence>
<reference evidence="8" key="1">
    <citation type="submission" date="2022-07" db="EMBL/GenBank/DDBJ databases">
        <authorList>
            <person name="Trinca V."/>
            <person name="Uliana J.V.C."/>
            <person name="Torres T.T."/>
            <person name="Ward R.J."/>
            <person name="Monesi N."/>
        </authorList>
    </citation>
    <scope>NUCLEOTIDE SEQUENCE</scope>
    <source>
        <strain evidence="8">HSMRA1968</strain>
        <tissue evidence="8">Whole embryos</tissue>
    </source>
</reference>
<keyword evidence="3 5" id="KW-0690">Ribosome biogenesis</keyword>
<sequence length="473" mass="55154">MDFVEGKKRKRVSKKNKTSWRKHIDIEDVNDFLETSRQDERIGNVSDKPDHELFFVDTTPKKQRLTARGRRKINAAKPSRSLLALENLSKVPDPIVKRNRVRTKDERKHFIAKSIAAANAAKGIIPKRKLQSENDRLKSYDKLNERVKSKKANKTINQDIWSVGDVIEQHPEYNSQWIDKNVAEHNLCNTGTAIKTIPKGAFHKRSKLKSVSIPHPGTSYNPSRKDHEELLKTVIELEEKFIREEEHLNRVTTSMFDKMTAAQRDELRRKEMSAGIEELEGNVPDFKIDDSSDSDTYKAVNPAVIVKRKDKKKVRKAREQKVIQQKLLKAKLEKKKVTDIHRIRHLKEEIKEMEESLKDARKLKAKRKQEEKFEPRRLGKVVFQEQDIDFSMPEAICGNLRNVKSEGSLLKDRFKSLQQRNILAPSVDVGLRRRREVKRFVRKSHKEEEPQPNALKKSQRGNNNDKKIRIIDK</sequence>
<dbReference type="AlphaFoldDB" id="A0A9Q0S020"/>
<accession>A0A9Q0S020</accession>
<dbReference type="GO" id="GO:0000027">
    <property type="term" value="P:ribosomal large subunit assembly"/>
    <property type="evidence" value="ECO:0007669"/>
    <property type="project" value="UniProtKB-UniRule"/>
</dbReference>
<dbReference type="PANTHER" id="PTHR14211:SF7">
    <property type="entry name" value="RIBOSOME BIOGENESIS PROTEIN NOP53"/>
    <property type="match status" value="1"/>
</dbReference>
<keyword evidence="6" id="KW-0175">Coiled coil</keyword>
<dbReference type="Proteomes" id="UP001151699">
    <property type="component" value="Chromosome X"/>
</dbReference>